<evidence type="ECO:0000313" key="6">
    <source>
        <dbReference type="Proteomes" id="UP000048841"/>
    </source>
</evidence>
<sequence>MNNDVTLRVNGREWVGWTSVSISAGIERLARDFNVEITRQWPGSEEAGHLQPRVKKGDAVTVLIGTDLVVTGYIDATPVRYDARSVSVGIVGRSKTEDLIDCAALITQFTGRSFVQIATQLAAPFGVSVVNVGVENTPMQGLQVDYGETVVDVLDKMMGIQQVLAYDNPAGALVIGPVGASRTVTALVLGENIISCDTEQSIKDRFSEYVVAGQRSGNDDDFGAATTNAIRAKTVDGGVSRYRPMVIKQSGNATGGSVIERSQFEMLRRAARTDEVTYTVQGWRQGNGDLWSPNQLVTVFDPVLGFNNREMLIAEVTYSKNEQGTITQLRIGPADAYLPKPPNPNKQRRKKAEEDEF</sequence>
<reference evidence="5 6" key="1">
    <citation type="submission" date="2015-03" db="EMBL/GenBank/DDBJ databases">
        <authorList>
            <person name="Murphy D."/>
        </authorList>
    </citation>
    <scope>NUCLEOTIDE SEQUENCE [LARGE SCALE GENOMIC DNA]</scope>
    <source>
        <strain evidence="5 6">IP26249</strain>
    </source>
</reference>
<protein>
    <submittedName>
        <fullName evidence="5">Mu P family protein</fullName>
    </submittedName>
</protein>
<feature type="domain" description="Baseplate hub protein gp44/GpP-like second" evidence="4">
    <location>
        <begin position="96"/>
        <end position="176"/>
    </location>
</feature>
<dbReference type="InterPro" id="IPR053981">
    <property type="entry name" value="Gp44/GpP-like_2nd"/>
</dbReference>
<feature type="domain" description="Baseplate hub protein gp44/GpP-like C-terminal" evidence="3">
    <location>
        <begin position="260"/>
        <end position="339"/>
    </location>
</feature>
<feature type="domain" description="Baseplate hub protein gp44-like N-terminal" evidence="2">
    <location>
        <begin position="4"/>
        <end position="94"/>
    </location>
</feature>
<dbReference type="Gene3D" id="3.30.1920.10">
    <property type="entry name" value="Baseplate protein-like domains - 2 layer sandwich fold"/>
    <property type="match status" value="1"/>
</dbReference>
<evidence type="ECO:0000259" key="2">
    <source>
        <dbReference type="Pfam" id="PF21683"/>
    </source>
</evidence>
<dbReference type="EMBL" id="CGBR01000027">
    <property type="protein sequence ID" value="CFQ70127.1"/>
    <property type="molecule type" value="Genomic_DNA"/>
</dbReference>
<evidence type="ECO:0000313" key="5">
    <source>
        <dbReference type="EMBL" id="CFQ70127.1"/>
    </source>
</evidence>
<dbReference type="InterPro" id="IPR053982">
    <property type="entry name" value="Gp44/GpP-like_C"/>
</dbReference>
<dbReference type="Pfam" id="PF22255">
    <property type="entry name" value="Gp44-like_2nd"/>
    <property type="match status" value="1"/>
</dbReference>
<dbReference type="PIRSF" id="PIRSF004440">
    <property type="entry name" value="GpP"/>
    <property type="match status" value="1"/>
</dbReference>
<accession>A0A0T7P7X0</accession>
<dbReference type="Pfam" id="PF21683">
    <property type="entry name" value="GpP-like_1st"/>
    <property type="match status" value="1"/>
</dbReference>
<dbReference type="AlphaFoldDB" id="A0A0T7P7X0"/>
<evidence type="ECO:0000259" key="3">
    <source>
        <dbReference type="Pfam" id="PF21929"/>
    </source>
</evidence>
<proteinExistence type="predicted"/>
<organism evidence="5 6">
    <name type="scientific">Yersinia enterocolitica</name>
    <dbReference type="NCBI Taxonomy" id="630"/>
    <lineage>
        <taxon>Bacteria</taxon>
        <taxon>Pseudomonadati</taxon>
        <taxon>Pseudomonadota</taxon>
        <taxon>Gammaproteobacteria</taxon>
        <taxon>Enterobacterales</taxon>
        <taxon>Yersiniaceae</taxon>
        <taxon>Yersinia</taxon>
    </lineage>
</organism>
<dbReference type="Gene3D" id="2.30.300.10">
    <property type="entry name" value="Baseplate protein-like domain - beta roll fold"/>
    <property type="match status" value="1"/>
</dbReference>
<dbReference type="InterPro" id="IPR023399">
    <property type="entry name" value="Baseplate-like_2-layer_sand"/>
</dbReference>
<dbReference type="Proteomes" id="UP000048841">
    <property type="component" value="Unassembled WGS sequence"/>
</dbReference>
<dbReference type="Pfam" id="PF21929">
    <property type="entry name" value="GpP_4th"/>
    <property type="match status" value="1"/>
</dbReference>
<dbReference type="Gene3D" id="3.55.50.10">
    <property type="entry name" value="Baseplate protein-like domains"/>
    <property type="match status" value="1"/>
</dbReference>
<feature type="region of interest" description="Disordered" evidence="1">
    <location>
        <begin position="333"/>
        <end position="357"/>
    </location>
</feature>
<dbReference type="SUPFAM" id="SSF69279">
    <property type="entry name" value="Phage tail proteins"/>
    <property type="match status" value="2"/>
</dbReference>
<dbReference type="InterPro" id="IPR026276">
    <property type="entry name" value="Baseplate_GpP"/>
</dbReference>
<dbReference type="RefSeq" id="WP_023160384.1">
    <property type="nucleotide sequence ID" value="NZ_CGBR01000027.1"/>
</dbReference>
<dbReference type="InterPro" id="IPR049354">
    <property type="entry name" value="GpP-like_N"/>
</dbReference>
<name>A0A0T7P7X0_YEREN</name>
<evidence type="ECO:0000256" key="1">
    <source>
        <dbReference type="SAM" id="MobiDB-lite"/>
    </source>
</evidence>
<gene>
    <name evidence="5" type="ORF">ERS137941_03251</name>
</gene>
<evidence type="ECO:0000259" key="4">
    <source>
        <dbReference type="Pfam" id="PF22255"/>
    </source>
</evidence>